<reference evidence="3" key="2">
    <citation type="journal article" date="2023" name="Plants (Basel)">
        <title>Annotation of the Turnera subulata (Passifloraceae) Draft Genome Reveals the S-Locus Evolved after the Divergence of Turneroideae from Passifloroideae in a Stepwise Manner.</title>
        <authorList>
            <person name="Henning P.M."/>
            <person name="Roalson E.H."/>
            <person name="Mir W."/>
            <person name="McCubbin A.G."/>
            <person name="Shore J.S."/>
        </authorList>
    </citation>
    <scope>NUCLEOTIDE SEQUENCE</scope>
    <source>
        <strain evidence="3">F60SS</strain>
    </source>
</reference>
<protein>
    <recommendedName>
        <fullName evidence="2">DUF7950 domain-containing protein</fullName>
    </recommendedName>
</protein>
<proteinExistence type="predicted"/>
<dbReference type="AlphaFoldDB" id="A0A9Q0F1K1"/>
<comment type="caution">
    <text evidence="3">The sequence shown here is derived from an EMBL/GenBank/DDBJ whole genome shotgun (WGS) entry which is preliminary data.</text>
</comment>
<evidence type="ECO:0000256" key="1">
    <source>
        <dbReference type="SAM" id="MobiDB-lite"/>
    </source>
</evidence>
<reference evidence="3" key="1">
    <citation type="submission" date="2022-02" db="EMBL/GenBank/DDBJ databases">
        <authorList>
            <person name="Henning P.M."/>
            <person name="McCubbin A.G."/>
            <person name="Shore J.S."/>
        </authorList>
    </citation>
    <scope>NUCLEOTIDE SEQUENCE</scope>
    <source>
        <strain evidence="3">F60SS</strain>
        <tissue evidence="3">Leaves</tissue>
    </source>
</reference>
<dbReference type="OrthoDB" id="1898295at2759"/>
<feature type="region of interest" description="Disordered" evidence="1">
    <location>
        <begin position="35"/>
        <end position="54"/>
    </location>
</feature>
<dbReference type="EMBL" id="JAKUCV010007649">
    <property type="protein sequence ID" value="KAJ4822534.1"/>
    <property type="molecule type" value="Genomic_DNA"/>
</dbReference>
<gene>
    <name evidence="3" type="ORF">Tsubulata_043417</name>
</gene>
<sequence>MDGAEGWRVIRCAGGGAEDKTIINRIMLRFRPIAPKLPSGDQNSGNPSKDKMGLLGSKLRTKRKYVRVAARNNVRCKRNKKASPDQEKEAGACKNGVTLQLLPERNDGFEVSGENEPLRCNLEPATGPAKKGHANQENHHQEAHMLFKAKQPVIDGIGGLDQAVVPQKRGPVESWVTVECVTEVLGIGTCKDAQRLGYCTDVERVRLLGEDTCPGFVSDGSSKVVWVNGAFKRMVNGTEAGHENNTTTTTANLEEEEQSLDIMVSLVVKDELLAYFSMYSAFTCWVRLKYTWQQVRCLNMVPCDVWRMDFGGFAWRLDVEAALSLGR</sequence>
<feature type="domain" description="DUF7950" evidence="2">
    <location>
        <begin position="172"/>
        <end position="324"/>
    </location>
</feature>
<keyword evidence="4" id="KW-1185">Reference proteome</keyword>
<dbReference type="PANTHER" id="PTHR33595">
    <property type="entry name" value="VON WILLEBRAND FACTOR A DOMAIN PROTEIN"/>
    <property type="match status" value="1"/>
</dbReference>
<dbReference type="PANTHER" id="PTHR33595:SF26">
    <property type="entry name" value="(RAPE) HYPOTHETICAL PROTEIN"/>
    <property type="match status" value="1"/>
</dbReference>
<dbReference type="Pfam" id="PF25821">
    <property type="entry name" value="DUF7950"/>
    <property type="match status" value="1"/>
</dbReference>
<evidence type="ECO:0000313" key="3">
    <source>
        <dbReference type="EMBL" id="KAJ4822534.1"/>
    </source>
</evidence>
<evidence type="ECO:0000313" key="4">
    <source>
        <dbReference type="Proteomes" id="UP001141552"/>
    </source>
</evidence>
<dbReference type="Proteomes" id="UP001141552">
    <property type="component" value="Unassembled WGS sequence"/>
</dbReference>
<dbReference type="InterPro" id="IPR057710">
    <property type="entry name" value="DUF7950"/>
</dbReference>
<name>A0A9Q0F1K1_9ROSI</name>
<evidence type="ECO:0000259" key="2">
    <source>
        <dbReference type="Pfam" id="PF25821"/>
    </source>
</evidence>
<accession>A0A9Q0F1K1</accession>
<organism evidence="3 4">
    <name type="scientific">Turnera subulata</name>
    <dbReference type="NCBI Taxonomy" id="218843"/>
    <lineage>
        <taxon>Eukaryota</taxon>
        <taxon>Viridiplantae</taxon>
        <taxon>Streptophyta</taxon>
        <taxon>Embryophyta</taxon>
        <taxon>Tracheophyta</taxon>
        <taxon>Spermatophyta</taxon>
        <taxon>Magnoliopsida</taxon>
        <taxon>eudicotyledons</taxon>
        <taxon>Gunneridae</taxon>
        <taxon>Pentapetalae</taxon>
        <taxon>rosids</taxon>
        <taxon>fabids</taxon>
        <taxon>Malpighiales</taxon>
        <taxon>Passifloraceae</taxon>
        <taxon>Turnera</taxon>
    </lineage>
</organism>